<organism evidence="11 12">
    <name type="scientific">Caerostris extrusa</name>
    <name type="common">Bark spider</name>
    <name type="synonym">Caerostris bankana</name>
    <dbReference type="NCBI Taxonomy" id="172846"/>
    <lineage>
        <taxon>Eukaryota</taxon>
        <taxon>Metazoa</taxon>
        <taxon>Ecdysozoa</taxon>
        <taxon>Arthropoda</taxon>
        <taxon>Chelicerata</taxon>
        <taxon>Arachnida</taxon>
        <taxon>Araneae</taxon>
        <taxon>Araneomorphae</taxon>
        <taxon>Entelegynae</taxon>
        <taxon>Araneoidea</taxon>
        <taxon>Araneidae</taxon>
        <taxon>Caerostris</taxon>
    </lineage>
</organism>
<comment type="subcellular location">
    <subcellularLocation>
        <location evidence="1">Membrane</location>
        <topology evidence="1">Multi-pass membrane protein</topology>
    </subcellularLocation>
</comment>
<dbReference type="Proteomes" id="UP001054945">
    <property type="component" value="Unassembled WGS sequence"/>
</dbReference>
<dbReference type="SUPFAM" id="SSF81321">
    <property type="entry name" value="Family A G protein-coupled receptor-like"/>
    <property type="match status" value="1"/>
</dbReference>
<evidence type="ECO:0000256" key="6">
    <source>
        <dbReference type="ARBA" id="ARBA00023157"/>
    </source>
</evidence>
<feature type="transmembrane region" description="Helical" evidence="10">
    <location>
        <begin position="239"/>
        <end position="263"/>
    </location>
</feature>
<dbReference type="GO" id="GO:0008227">
    <property type="term" value="F:G protein-coupled amine receptor activity"/>
    <property type="evidence" value="ECO:0007669"/>
    <property type="project" value="UniProtKB-ARBA"/>
</dbReference>
<proteinExistence type="predicted"/>
<keyword evidence="12" id="KW-1185">Reference proteome</keyword>
<keyword evidence="7 11" id="KW-0675">Receptor</keyword>
<keyword evidence="2 10" id="KW-0812">Transmembrane</keyword>
<reference evidence="11 12" key="1">
    <citation type="submission" date="2021-06" db="EMBL/GenBank/DDBJ databases">
        <title>Caerostris extrusa draft genome.</title>
        <authorList>
            <person name="Kono N."/>
            <person name="Arakawa K."/>
        </authorList>
    </citation>
    <scope>NUCLEOTIDE SEQUENCE [LARGE SCALE GENOMIC DNA]</scope>
</reference>
<evidence type="ECO:0000256" key="9">
    <source>
        <dbReference type="SAM" id="MobiDB-lite"/>
    </source>
</evidence>
<keyword evidence="8" id="KW-0807">Transducer</keyword>
<feature type="region of interest" description="Disordered" evidence="9">
    <location>
        <begin position="96"/>
        <end position="117"/>
    </location>
</feature>
<evidence type="ECO:0000256" key="1">
    <source>
        <dbReference type="ARBA" id="ARBA00004141"/>
    </source>
</evidence>
<evidence type="ECO:0000256" key="4">
    <source>
        <dbReference type="ARBA" id="ARBA00023040"/>
    </source>
</evidence>
<dbReference type="GO" id="GO:0005886">
    <property type="term" value="C:plasma membrane"/>
    <property type="evidence" value="ECO:0007669"/>
    <property type="project" value="TreeGrafter"/>
</dbReference>
<evidence type="ECO:0000256" key="7">
    <source>
        <dbReference type="ARBA" id="ARBA00023170"/>
    </source>
</evidence>
<dbReference type="GO" id="GO:0043410">
    <property type="term" value="P:positive regulation of MAPK cascade"/>
    <property type="evidence" value="ECO:0007669"/>
    <property type="project" value="TreeGrafter"/>
</dbReference>
<dbReference type="GO" id="GO:0071880">
    <property type="term" value="P:adenylate cyclase-activating adrenergic receptor signaling pathway"/>
    <property type="evidence" value="ECO:0007669"/>
    <property type="project" value="TreeGrafter"/>
</dbReference>
<keyword evidence="3 10" id="KW-1133">Transmembrane helix</keyword>
<dbReference type="EMBL" id="BPLR01002071">
    <property type="protein sequence ID" value="GIX69644.1"/>
    <property type="molecule type" value="Genomic_DNA"/>
</dbReference>
<dbReference type="InterPro" id="IPR000276">
    <property type="entry name" value="GPCR_Rhodpsn"/>
</dbReference>
<name>A0AAV4MFP5_CAEEX</name>
<feature type="compositionally biased region" description="Basic residues" evidence="9">
    <location>
        <begin position="172"/>
        <end position="190"/>
    </location>
</feature>
<dbReference type="PANTHER" id="PTHR24248:SF199">
    <property type="entry name" value="IP13425P-RELATED"/>
    <property type="match status" value="1"/>
</dbReference>
<feature type="transmembrane region" description="Helical" evidence="10">
    <location>
        <begin position="199"/>
        <end position="219"/>
    </location>
</feature>
<evidence type="ECO:0000256" key="10">
    <source>
        <dbReference type="SAM" id="Phobius"/>
    </source>
</evidence>
<sequence length="273" mass="31038">MTKEKPFMSLILPTPNLLDTSTTSKALLHYSPNSELTASEATESRPPHIDITSPKGESNDSLPKMERPSVLNISAVQFIDHENCQEIEKNSVCRNTRKEDSCHRKHKPRQSVSKSQSTTFKDVIIECKSGENVTRVAEPSDMLSVTEAVGGRPEDTKTEESRQTLVTALSQRLHRKKRKRSRRSDKRHKSKSENRARKALRTISFILGAFVLCWTPYHICALVAGFCRDATGCVNHHLFYFYIFSFSVMPTAQLIHFAMLWLINNSKKLLLAY</sequence>
<accession>A0AAV4MFP5</accession>
<evidence type="ECO:0000313" key="12">
    <source>
        <dbReference type="Proteomes" id="UP001054945"/>
    </source>
</evidence>
<feature type="region of interest" description="Disordered" evidence="9">
    <location>
        <begin position="170"/>
        <end position="195"/>
    </location>
</feature>
<comment type="caution">
    <text evidence="11">The sequence shown here is derived from an EMBL/GenBank/DDBJ whole genome shotgun (WGS) entry which is preliminary data.</text>
</comment>
<keyword evidence="6" id="KW-1015">Disulfide bond</keyword>
<evidence type="ECO:0000256" key="3">
    <source>
        <dbReference type="ARBA" id="ARBA00022989"/>
    </source>
</evidence>
<feature type="region of interest" description="Disordered" evidence="9">
    <location>
        <begin position="34"/>
        <end position="65"/>
    </location>
</feature>
<evidence type="ECO:0000256" key="2">
    <source>
        <dbReference type="ARBA" id="ARBA00022692"/>
    </source>
</evidence>
<protein>
    <submittedName>
        <fullName evidence="11">Muscarinic acetylcholine receptor gar-2</fullName>
    </submittedName>
</protein>
<dbReference type="AlphaFoldDB" id="A0AAV4MFP5"/>
<evidence type="ECO:0000256" key="8">
    <source>
        <dbReference type="ARBA" id="ARBA00023224"/>
    </source>
</evidence>
<keyword evidence="4" id="KW-0297">G-protein coupled receptor</keyword>
<dbReference type="Pfam" id="PF00001">
    <property type="entry name" value="7tm_1"/>
    <property type="match status" value="1"/>
</dbReference>
<keyword evidence="5 10" id="KW-0472">Membrane</keyword>
<gene>
    <name evidence="11" type="primary">X975_22828</name>
    <name evidence="11" type="ORF">CEXT_497861</name>
</gene>
<evidence type="ECO:0000256" key="5">
    <source>
        <dbReference type="ARBA" id="ARBA00023136"/>
    </source>
</evidence>
<evidence type="ECO:0000313" key="11">
    <source>
        <dbReference type="EMBL" id="GIX69644.1"/>
    </source>
</evidence>
<dbReference type="Gene3D" id="1.20.1070.10">
    <property type="entry name" value="Rhodopsin 7-helix transmembrane proteins"/>
    <property type="match status" value="1"/>
</dbReference>
<dbReference type="PANTHER" id="PTHR24248">
    <property type="entry name" value="ADRENERGIC RECEPTOR-RELATED G-PROTEIN COUPLED RECEPTOR"/>
    <property type="match status" value="1"/>
</dbReference>